<evidence type="ECO:0000313" key="4">
    <source>
        <dbReference type="Proteomes" id="UP000631576"/>
    </source>
</evidence>
<keyword evidence="1 3" id="KW-0378">Hydrolase</keyword>
<dbReference type="Gene3D" id="3.40.50.1820">
    <property type="entry name" value="alpha/beta hydrolase"/>
    <property type="match status" value="1"/>
</dbReference>
<dbReference type="GO" id="GO:0016787">
    <property type="term" value="F:hydrolase activity"/>
    <property type="evidence" value="ECO:0007669"/>
    <property type="project" value="UniProtKB-KW"/>
</dbReference>
<gene>
    <name evidence="3" type="ORF">H8S40_11515</name>
</gene>
<evidence type="ECO:0000256" key="1">
    <source>
        <dbReference type="ARBA" id="ARBA00022801"/>
    </source>
</evidence>
<sequence>MSQKITECTSLRELQMRPEWKSLIPYLVYSQNGLGGNLKMNMSLADIEKEHKTWSAQDMVYGLNRVAEILESGKKFAYPVYDATSVTEDPEKGDVQIFHFPAESKQYVILAAGGGYGSVCSLPESFPVAAKLNELGVTVFCLNYRVGAPKVFPKPMQDLAAACKYIEAHADDFQVNAEEYAVGGFSAGGHLAASWGTKSIGYEVYGCLKPKCMLLDYPLIDVWDTLQQMPLPVRIMMVKGYFGKGNAEEICKDYEIVRNMDADYPPTFLIQAENDSTVPISNSDNMKNQLAAFGIAYEYERIKTGEHGFGLGTGTEADGWVEKALRFWKHL</sequence>
<protein>
    <submittedName>
        <fullName evidence="3">Alpha/beta hydrolase</fullName>
    </submittedName>
</protein>
<evidence type="ECO:0000313" key="3">
    <source>
        <dbReference type="EMBL" id="MBC5684178.1"/>
    </source>
</evidence>
<dbReference type="PANTHER" id="PTHR48081:SF6">
    <property type="entry name" value="PEPTIDASE S9 PROLYL OLIGOPEPTIDASE CATALYTIC DOMAIN-CONTAINING PROTEIN"/>
    <property type="match status" value="1"/>
</dbReference>
<accession>A0ABR7G9S8</accession>
<dbReference type="InterPro" id="IPR050300">
    <property type="entry name" value="GDXG_lipolytic_enzyme"/>
</dbReference>
<dbReference type="InterPro" id="IPR029058">
    <property type="entry name" value="AB_hydrolase_fold"/>
</dbReference>
<dbReference type="PANTHER" id="PTHR48081">
    <property type="entry name" value="AB HYDROLASE SUPERFAMILY PROTEIN C4A8.06C"/>
    <property type="match status" value="1"/>
</dbReference>
<proteinExistence type="predicted"/>
<comment type="caution">
    <text evidence="3">The sequence shown here is derived from an EMBL/GenBank/DDBJ whole genome shotgun (WGS) entry which is preliminary data.</text>
</comment>
<name>A0ABR7G9S8_9FIRM</name>
<dbReference type="EMBL" id="JACOPE010000001">
    <property type="protein sequence ID" value="MBC5684178.1"/>
    <property type="molecule type" value="Genomic_DNA"/>
</dbReference>
<keyword evidence="4" id="KW-1185">Reference proteome</keyword>
<dbReference type="RefSeq" id="WP_117990420.1">
    <property type="nucleotide sequence ID" value="NZ_JACOPE010000001.1"/>
</dbReference>
<dbReference type="Proteomes" id="UP000631576">
    <property type="component" value="Unassembled WGS sequence"/>
</dbReference>
<organism evidence="3 4">
    <name type="scientific">Ruminococcus hominis</name>
    <dbReference type="NCBI Taxonomy" id="2763065"/>
    <lineage>
        <taxon>Bacteria</taxon>
        <taxon>Bacillati</taxon>
        <taxon>Bacillota</taxon>
        <taxon>Clostridia</taxon>
        <taxon>Eubacteriales</taxon>
        <taxon>Oscillospiraceae</taxon>
        <taxon>Ruminococcus</taxon>
    </lineage>
</organism>
<reference evidence="3 4" key="1">
    <citation type="submission" date="2020-08" db="EMBL/GenBank/DDBJ databases">
        <title>Genome public.</title>
        <authorList>
            <person name="Liu C."/>
            <person name="Sun Q."/>
        </authorList>
    </citation>
    <scope>NUCLEOTIDE SEQUENCE [LARGE SCALE GENOMIC DNA]</scope>
    <source>
        <strain evidence="3 4">NSJ-13</strain>
    </source>
</reference>
<feature type="domain" description="BD-FAE-like" evidence="2">
    <location>
        <begin position="106"/>
        <end position="290"/>
    </location>
</feature>
<dbReference type="Pfam" id="PF20434">
    <property type="entry name" value="BD-FAE"/>
    <property type="match status" value="1"/>
</dbReference>
<dbReference type="SUPFAM" id="SSF53474">
    <property type="entry name" value="alpha/beta-Hydrolases"/>
    <property type="match status" value="1"/>
</dbReference>
<evidence type="ECO:0000259" key="2">
    <source>
        <dbReference type="Pfam" id="PF20434"/>
    </source>
</evidence>
<dbReference type="InterPro" id="IPR049492">
    <property type="entry name" value="BD-FAE-like_dom"/>
</dbReference>